<dbReference type="EMBL" id="CP000083">
    <property type="protein sequence ID" value="AAZ27612.1"/>
    <property type="molecule type" value="Genomic_DNA"/>
</dbReference>
<evidence type="ECO:0000313" key="1">
    <source>
        <dbReference type="EMBL" id="AAZ27612.1"/>
    </source>
</evidence>
<reference evidence="1" key="1">
    <citation type="journal article" date="2005" name="Proc. Natl. Acad. Sci. U.S.A.">
        <title>The psychrophilic lifestyle as revealed by the genome sequence of Colwellia psychrerythraea 34H through genomic and proteomic analyses.</title>
        <authorList>
            <person name="Methe B.A."/>
            <person name="Nelson K.E."/>
            <person name="Deming J.W."/>
            <person name="Momen B."/>
            <person name="Melamud E."/>
            <person name="Zhang X."/>
            <person name="Moult J."/>
            <person name="Madupu R."/>
            <person name="Nelson W.C."/>
            <person name="Dodson R.J."/>
            <person name="Brinkac L.M."/>
            <person name="Daugherty S.C."/>
            <person name="Durkin A.S."/>
            <person name="DeBoy R.T."/>
            <person name="Kolonay J.F."/>
            <person name="Sullivan S.A."/>
            <person name="Zhou L."/>
            <person name="Davidsen T.M."/>
            <person name="Wu M."/>
            <person name="Huston A.L."/>
            <person name="Lewis M."/>
            <person name="Weaver B."/>
            <person name="Weidman J.F."/>
            <person name="Khouri H."/>
            <person name="Utterback T.R."/>
            <person name="Feldblyum T.V."/>
            <person name="Fraser C.M."/>
        </authorList>
    </citation>
    <scope>NUCLEOTIDE SEQUENCE [LARGE SCALE GENOMIC DNA]</scope>
    <source>
        <strain evidence="1">34H</strain>
    </source>
</reference>
<organism evidence="1 2">
    <name type="scientific">Colwellia psychrerythraea (strain 34H / ATCC BAA-681)</name>
    <name type="common">Vibrio psychroerythus</name>
    <dbReference type="NCBI Taxonomy" id="167879"/>
    <lineage>
        <taxon>Bacteria</taxon>
        <taxon>Pseudomonadati</taxon>
        <taxon>Pseudomonadota</taxon>
        <taxon>Gammaproteobacteria</taxon>
        <taxon>Alteromonadales</taxon>
        <taxon>Colwelliaceae</taxon>
        <taxon>Colwellia</taxon>
    </lineage>
</organism>
<accession>Q47YX0</accession>
<proteinExistence type="predicted"/>
<gene>
    <name evidence="1" type="ordered locus">CPS_3324</name>
</gene>
<dbReference type="AlphaFoldDB" id="Q47YX0"/>
<dbReference type="HOGENOM" id="CLU_2615921_0_0_6"/>
<sequence>MEVQACMLLLEVMLSYKSHLRNNFPSKYCDKNNYYKFASGHYYCRSNFIWWYMGILGSVFCYSTCDFSKSGFKRLAFK</sequence>
<dbReference type="Proteomes" id="UP000000547">
    <property type="component" value="Chromosome"/>
</dbReference>
<dbReference type="KEGG" id="cps:CPS_3324"/>
<name>Q47YX0_COLP3</name>
<protein>
    <submittedName>
        <fullName evidence="1">Uncharacterized protein</fullName>
    </submittedName>
</protein>
<evidence type="ECO:0000313" key="2">
    <source>
        <dbReference type="Proteomes" id="UP000000547"/>
    </source>
</evidence>